<keyword evidence="2" id="KW-1003">Cell membrane</keyword>
<feature type="domain" description="Copper resistance protein D" evidence="11">
    <location>
        <begin position="340"/>
        <end position="442"/>
    </location>
</feature>
<evidence type="ECO:0000259" key="10">
    <source>
        <dbReference type="Pfam" id="PF04234"/>
    </source>
</evidence>
<keyword evidence="5" id="KW-0732">Signal</keyword>
<evidence type="ECO:0000256" key="6">
    <source>
        <dbReference type="ARBA" id="ARBA00022989"/>
    </source>
</evidence>
<feature type="transmembrane region" description="Helical" evidence="9">
    <location>
        <begin position="310"/>
        <end position="328"/>
    </location>
</feature>
<keyword evidence="4" id="KW-0479">Metal-binding</keyword>
<dbReference type="Gene3D" id="2.60.40.1220">
    <property type="match status" value="1"/>
</dbReference>
<dbReference type="InterPro" id="IPR032694">
    <property type="entry name" value="CopC/D"/>
</dbReference>
<feature type="transmembrane region" description="Helical" evidence="9">
    <location>
        <begin position="159"/>
        <end position="179"/>
    </location>
</feature>
<feature type="domain" description="CopC" evidence="10">
    <location>
        <begin position="36"/>
        <end position="128"/>
    </location>
</feature>
<evidence type="ECO:0000256" key="9">
    <source>
        <dbReference type="SAM" id="Phobius"/>
    </source>
</evidence>
<dbReference type="RefSeq" id="WP_308712483.1">
    <property type="nucleotide sequence ID" value="NZ_JAVHUY010000009.1"/>
</dbReference>
<dbReference type="InterPro" id="IPR014756">
    <property type="entry name" value="Ig_E-set"/>
</dbReference>
<organism evidence="12 13">
    <name type="scientific">Phytohabitans maris</name>
    <dbReference type="NCBI Taxonomy" id="3071409"/>
    <lineage>
        <taxon>Bacteria</taxon>
        <taxon>Bacillati</taxon>
        <taxon>Actinomycetota</taxon>
        <taxon>Actinomycetes</taxon>
        <taxon>Micromonosporales</taxon>
        <taxon>Micromonosporaceae</taxon>
    </lineage>
</organism>
<dbReference type="InterPro" id="IPR008457">
    <property type="entry name" value="Cu-R_CopD_dom"/>
</dbReference>
<name>A0ABU0ZFL1_9ACTN</name>
<feature type="transmembrane region" description="Helical" evidence="9">
    <location>
        <begin position="200"/>
        <end position="219"/>
    </location>
</feature>
<evidence type="ECO:0000256" key="3">
    <source>
        <dbReference type="ARBA" id="ARBA00022692"/>
    </source>
</evidence>
<keyword evidence="6 9" id="KW-1133">Transmembrane helix</keyword>
<dbReference type="Proteomes" id="UP001230908">
    <property type="component" value="Unassembled WGS sequence"/>
</dbReference>
<dbReference type="SUPFAM" id="SSF81296">
    <property type="entry name" value="E set domains"/>
    <property type="match status" value="1"/>
</dbReference>
<dbReference type="InterPro" id="IPR007348">
    <property type="entry name" value="CopC_dom"/>
</dbReference>
<keyword evidence="13" id="KW-1185">Reference proteome</keyword>
<feature type="transmembrane region" description="Helical" evidence="9">
    <location>
        <begin position="244"/>
        <end position="263"/>
    </location>
</feature>
<dbReference type="PANTHER" id="PTHR34820:SF4">
    <property type="entry name" value="INNER MEMBRANE PROTEIN YEBZ"/>
    <property type="match status" value="1"/>
</dbReference>
<dbReference type="Pfam" id="PF04234">
    <property type="entry name" value="CopC"/>
    <property type="match status" value="1"/>
</dbReference>
<evidence type="ECO:0000256" key="7">
    <source>
        <dbReference type="ARBA" id="ARBA00023008"/>
    </source>
</evidence>
<dbReference type="EMBL" id="JAVHUY010000009">
    <property type="protein sequence ID" value="MDQ7905211.1"/>
    <property type="molecule type" value="Genomic_DNA"/>
</dbReference>
<sequence>MPVAARRPPTRLAGLAGAVLCGLLIALGPAAPARAHAALLGTDPADGAVLPGPPAEVTLTFNEPVQVRGGAVRLLDAAGSEQPAQVRTVDTRVVISVPPGLGDGSYVVTWRVISADSHPVAGGLTFAIGAPTPTGVQAGAAAVPEPSRGVRLTRQVTEALGYAGVLASAGLAAFALLLLPRAGGSGTLVVRRRIYAVLRWSVPVTLAVLVVALPVVVAWQDGKGLDALAEPETWRTALTGDTTLTALLAAVGLAVTFLAVRATRSPTHPWYAPVAGAAAAALAVGSLALAGHTRTFGPAALVLCADLLHVTNAALWFGGLIGLTVLLLPSSQASASAAAAVVAGFSRIAAWLVAGLALTGVLLGWRIIRSWSALFGTAYGAALLVKVGLVAVIIAIAAWNRYRLVPRITPQQSAGPAWPVLRRTVRAEAGLLAAVLATTGVLVTQSPVRESTTPSAPPDHPASVELTARLGSHSAVVVLTPGTTGVNALQLNILDAGKRPVEPIAAPELSFSLPAQDVGPLERPVSRTAPGRYEAVAEFPLPGRWIIEVSVRTSKYENPIAQIPVEIP</sequence>
<gene>
    <name evidence="12" type="ORF">RB614_11820</name>
</gene>
<keyword evidence="7" id="KW-0186">Copper</keyword>
<proteinExistence type="predicted"/>
<reference evidence="12 13" key="1">
    <citation type="submission" date="2023-08" db="EMBL/GenBank/DDBJ databases">
        <title>Phytohabitans sansha sp. nov., isolated from marine sediment.</title>
        <authorList>
            <person name="Zhao Y."/>
            <person name="Yi K."/>
        </authorList>
    </citation>
    <scope>NUCLEOTIDE SEQUENCE [LARGE SCALE GENOMIC DNA]</scope>
    <source>
        <strain evidence="12 13">ZYX-F-186</strain>
    </source>
</reference>
<dbReference type="InterPro" id="IPR014755">
    <property type="entry name" value="Cu-Rt/internalin_Ig-like"/>
</dbReference>
<feature type="transmembrane region" description="Helical" evidence="9">
    <location>
        <begin position="348"/>
        <end position="368"/>
    </location>
</feature>
<evidence type="ECO:0000256" key="2">
    <source>
        <dbReference type="ARBA" id="ARBA00022475"/>
    </source>
</evidence>
<evidence type="ECO:0000313" key="13">
    <source>
        <dbReference type="Proteomes" id="UP001230908"/>
    </source>
</evidence>
<keyword evidence="8 9" id="KW-0472">Membrane</keyword>
<comment type="caution">
    <text evidence="12">The sequence shown here is derived from an EMBL/GenBank/DDBJ whole genome shotgun (WGS) entry which is preliminary data.</text>
</comment>
<evidence type="ECO:0000313" key="12">
    <source>
        <dbReference type="EMBL" id="MDQ7905211.1"/>
    </source>
</evidence>
<feature type="transmembrane region" description="Helical" evidence="9">
    <location>
        <begin position="374"/>
        <end position="399"/>
    </location>
</feature>
<comment type="subcellular location">
    <subcellularLocation>
        <location evidence="1">Cell membrane</location>
        <topology evidence="1">Multi-pass membrane protein</topology>
    </subcellularLocation>
</comment>
<evidence type="ECO:0000256" key="4">
    <source>
        <dbReference type="ARBA" id="ARBA00022723"/>
    </source>
</evidence>
<evidence type="ECO:0000256" key="1">
    <source>
        <dbReference type="ARBA" id="ARBA00004651"/>
    </source>
</evidence>
<dbReference type="PANTHER" id="PTHR34820">
    <property type="entry name" value="INNER MEMBRANE PROTEIN YEBZ"/>
    <property type="match status" value="1"/>
</dbReference>
<evidence type="ECO:0000256" key="5">
    <source>
        <dbReference type="ARBA" id="ARBA00022729"/>
    </source>
</evidence>
<keyword evidence="3 9" id="KW-0812">Transmembrane</keyword>
<evidence type="ECO:0000259" key="11">
    <source>
        <dbReference type="Pfam" id="PF05425"/>
    </source>
</evidence>
<dbReference type="Pfam" id="PF05425">
    <property type="entry name" value="CopD"/>
    <property type="match status" value="1"/>
</dbReference>
<protein>
    <submittedName>
        <fullName evidence="12">Copper resistance protein CopC</fullName>
    </submittedName>
</protein>
<accession>A0ABU0ZFL1</accession>
<evidence type="ECO:0000256" key="8">
    <source>
        <dbReference type="ARBA" id="ARBA00023136"/>
    </source>
</evidence>
<feature type="transmembrane region" description="Helical" evidence="9">
    <location>
        <begin position="270"/>
        <end position="290"/>
    </location>
</feature>